<keyword evidence="3" id="KW-1185">Reference proteome</keyword>
<evidence type="ECO:0000256" key="1">
    <source>
        <dbReference type="SAM" id="Phobius"/>
    </source>
</evidence>
<dbReference type="EnsemblMetazoa" id="GPPI044449-RA">
    <property type="protein sequence ID" value="GPPI044449-PA"/>
    <property type="gene ID" value="GPPI044449"/>
</dbReference>
<name>A0A1B0BYQ9_9MUSC</name>
<evidence type="ECO:0000313" key="3">
    <source>
        <dbReference type="Proteomes" id="UP000092460"/>
    </source>
</evidence>
<feature type="transmembrane region" description="Helical" evidence="1">
    <location>
        <begin position="12"/>
        <end position="31"/>
    </location>
</feature>
<dbReference type="VEuPathDB" id="VectorBase:GPPI044449"/>
<proteinExistence type="predicted"/>
<dbReference type="AlphaFoldDB" id="A0A1B0BYQ9"/>
<protein>
    <submittedName>
        <fullName evidence="2">Uncharacterized protein</fullName>
    </submittedName>
</protein>
<dbReference type="EMBL" id="JXJN01022762">
    <property type="status" value="NOT_ANNOTATED_CDS"/>
    <property type="molecule type" value="Genomic_DNA"/>
</dbReference>
<reference evidence="3" key="1">
    <citation type="submission" date="2015-01" db="EMBL/GenBank/DDBJ databases">
        <authorList>
            <person name="Aksoy S."/>
            <person name="Warren W."/>
            <person name="Wilson R.K."/>
        </authorList>
    </citation>
    <scope>NUCLEOTIDE SEQUENCE [LARGE SCALE GENOMIC DNA]</scope>
    <source>
        <strain evidence="3">IAEA</strain>
    </source>
</reference>
<sequence>MLHFEPIKVWEVPWLLSLYYYLYFVGARYPFLRKSPRTRKTELVLLDDGLYEEVPAAVRKPLCKFWEATVLNHEHRMFKTAQQLVAYMFRYCTYRPRQPQFSRIPRIVSHPSLTAPSSIHPSQTIPNSINFSNHYNMIKYENTILTTLTIRGILIG</sequence>
<organism evidence="2 3">
    <name type="scientific">Glossina palpalis gambiensis</name>
    <dbReference type="NCBI Taxonomy" id="67801"/>
    <lineage>
        <taxon>Eukaryota</taxon>
        <taxon>Metazoa</taxon>
        <taxon>Ecdysozoa</taxon>
        <taxon>Arthropoda</taxon>
        <taxon>Hexapoda</taxon>
        <taxon>Insecta</taxon>
        <taxon>Pterygota</taxon>
        <taxon>Neoptera</taxon>
        <taxon>Endopterygota</taxon>
        <taxon>Diptera</taxon>
        <taxon>Brachycera</taxon>
        <taxon>Muscomorpha</taxon>
        <taxon>Hippoboscoidea</taxon>
        <taxon>Glossinidae</taxon>
        <taxon>Glossina</taxon>
    </lineage>
</organism>
<accession>A0A1B0BYQ9</accession>
<reference evidence="2" key="2">
    <citation type="submission" date="2020-05" db="UniProtKB">
        <authorList>
            <consortium name="EnsemblMetazoa"/>
        </authorList>
    </citation>
    <scope>IDENTIFICATION</scope>
    <source>
        <strain evidence="2">IAEA</strain>
    </source>
</reference>
<keyword evidence="1" id="KW-0812">Transmembrane</keyword>
<keyword evidence="1" id="KW-1133">Transmembrane helix</keyword>
<evidence type="ECO:0000313" key="2">
    <source>
        <dbReference type="EnsemblMetazoa" id="GPPI044449-PA"/>
    </source>
</evidence>
<keyword evidence="1" id="KW-0472">Membrane</keyword>
<dbReference type="Proteomes" id="UP000092460">
    <property type="component" value="Unassembled WGS sequence"/>
</dbReference>
<dbReference type="STRING" id="67801.A0A1B0BYQ9"/>